<dbReference type="InterPro" id="IPR013815">
    <property type="entry name" value="ATP_grasp_subdomain_1"/>
</dbReference>
<reference evidence="6" key="1">
    <citation type="submission" date="2017-05" db="EMBL/GenBank/DDBJ databases">
        <authorList>
            <person name="Varghese N."/>
            <person name="Submissions S."/>
        </authorList>
    </citation>
    <scope>NUCLEOTIDE SEQUENCE</scope>
    <source>
        <strain evidence="6">DSM 45262</strain>
    </source>
</reference>
<dbReference type="Gene3D" id="3.30.470.20">
    <property type="entry name" value="ATP-grasp fold, B domain"/>
    <property type="match status" value="1"/>
</dbReference>
<evidence type="ECO:0000313" key="6">
    <source>
        <dbReference type="EMBL" id="SMP11680.1"/>
    </source>
</evidence>
<protein>
    <submittedName>
        <fullName evidence="6">ATP-grasp domain-containing protein</fullName>
    </submittedName>
</protein>
<evidence type="ECO:0000256" key="2">
    <source>
        <dbReference type="ARBA" id="ARBA00022741"/>
    </source>
</evidence>
<dbReference type="Pfam" id="PF02655">
    <property type="entry name" value="ATP-grasp_3"/>
    <property type="match status" value="1"/>
</dbReference>
<evidence type="ECO:0000313" key="7">
    <source>
        <dbReference type="Proteomes" id="UP001157946"/>
    </source>
</evidence>
<dbReference type="InterPro" id="IPR011761">
    <property type="entry name" value="ATP-grasp"/>
</dbReference>
<dbReference type="PANTHER" id="PTHR43585:SF2">
    <property type="entry name" value="ATP-GRASP ENZYME FSQD"/>
    <property type="match status" value="1"/>
</dbReference>
<dbReference type="GO" id="GO:0046872">
    <property type="term" value="F:metal ion binding"/>
    <property type="evidence" value="ECO:0007669"/>
    <property type="project" value="InterPro"/>
</dbReference>
<dbReference type="GO" id="GO:0016874">
    <property type="term" value="F:ligase activity"/>
    <property type="evidence" value="ECO:0007669"/>
    <property type="project" value="UniProtKB-KW"/>
</dbReference>
<dbReference type="Gene3D" id="3.30.1490.20">
    <property type="entry name" value="ATP-grasp fold, A domain"/>
    <property type="match status" value="1"/>
</dbReference>
<keyword evidence="2 4" id="KW-0547">Nucleotide-binding</keyword>
<sequence>MSILIFNRLPYYDVPYDKWLEDLNEPLVILTEQKLAPAFQAKARALSFENYDYNNAVEFVALQMAKKNPFRRIVATAERDILRAARLREHLGIEGQSLESAIAFRDKVKMKTLLKAANVKVPPFAEITSVIDLVRFIEAEGYPVVVKPVDGMGSRNTTILHDDEDTIAYLTEGLTPHLEVEKFIEGEMYHIDGVVLDGVIELCWPSKYLNNCLAFQEGKYLGSYLLEPENPLTPRLQRYVTNVLHILPTPQYTTFHAEVFHTPEDELILCEIACRTGGSRICEEYRQAFDLDLTKLAVQAQCGLAVTVPEQVRSGRGPKTQIGFIGIPPKQGVFLSAPKADELPDWVTEYRLLAEPGQYFDGPHTSVDYTVTLVVTGETEGKVLARLEEVADLFERNTVWQSK</sequence>
<evidence type="ECO:0000256" key="4">
    <source>
        <dbReference type="PROSITE-ProRule" id="PRU00409"/>
    </source>
</evidence>
<dbReference type="EMBL" id="FXTU01000002">
    <property type="protein sequence ID" value="SMP11680.1"/>
    <property type="molecule type" value="Genomic_DNA"/>
</dbReference>
<organism evidence="6 7">
    <name type="scientific">Laceyella tengchongensis</name>
    <dbReference type="NCBI Taxonomy" id="574699"/>
    <lineage>
        <taxon>Bacteria</taxon>
        <taxon>Bacillati</taxon>
        <taxon>Bacillota</taxon>
        <taxon>Bacilli</taxon>
        <taxon>Bacillales</taxon>
        <taxon>Thermoactinomycetaceae</taxon>
        <taxon>Laceyella</taxon>
    </lineage>
</organism>
<evidence type="ECO:0000256" key="1">
    <source>
        <dbReference type="ARBA" id="ARBA00022598"/>
    </source>
</evidence>
<dbReference type="SUPFAM" id="SSF56059">
    <property type="entry name" value="Glutathione synthetase ATP-binding domain-like"/>
    <property type="match status" value="1"/>
</dbReference>
<dbReference type="GO" id="GO:0005524">
    <property type="term" value="F:ATP binding"/>
    <property type="evidence" value="ECO:0007669"/>
    <property type="project" value="UniProtKB-UniRule"/>
</dbReference>
<dbReference type="InterPro" id="IPR052032">
    <property type="entry name" value="ATP-dep_AA_Ligase"/>
</dbReference>
<dbReference type="AlphaFoldDB" id="A0AA45WLS2"/>
<proteinExistence type="predicted"/>
<keyword evidence="1" id="KW-0436">Ligase</keyword>
<dbReference type="PANTHER" id="PTHR43585">
    <property type="entry name" value="FUMIPYRROLE BIOSYNTHESIS PROTEIN C"/>
    <property type="match status" value="1"/>
</dbReference>
<dbReference type="Gene3D" id="3.40.50.20">
    <property type="match status" value="1"/>
</dbReference>
<keyword evidence="3 4" id="KW-0067">ATP-binding</keyword>
<keyword evidence="7" id="KW-1185">Reference proteome</keyword>
<feature type="domain" description="ATP-grasp" evidence="5">
    <location>
        <begin position="111"/>
        <end position="302"/>
    </location>
</feature>
<dbReference type="InterPro" id="IPR003806">
    <property type="entry name" value="ATP-grasp_PylC-type"/>
</dbReference>
<dbReference type="Proteomes" id="UP001157946">
    <property type="component" value="Unassembled WGS sequence"/>
</dbReference>
<evidence type="ECO:0000259" key="5">
    <source>
        <dbReference type="PROSITE" id="PS50975"/>
    </source>
</evidence>
<name>A0AA45WLS2_9BACL</name>
<comment type="caution">
    <text evidence="6">The sequence shown here is derived from an EMBL/GenBank/DDBJ whole genome shotgun (WGS) entry which is preliminary data.</text>
</comment>
<dbReference type="PROSITE" id="PS50975">
    <property type="entry name" value="ATP_GRASP"/>
    <property type="match status" value="1"/>
</dbReference>
<dbReference type="RefSeq" id="WP_284724045.1">
    <property type="nucleotide sequence ID" value="NZ_FXTU01000002.1"/>
</dbReference>
<accession>A0AA45WLS2</accession>
<gene>
    <name evidence="6" type="ORF">SAMN06265361_102273</name>
</gene>
<evidence type="ECO:0000256" key="3">
    <source>
        <dbReference type="ARBA" id="ARBA00022840"/>
    </source>
</evidence>